<dbReference type="PANTHER" id="PTHR11910">
    <property type="entry name" value="ATP SYNTHASE DELTA CHAIN"/>
    <property type="match status" value="1"/>
</dbReference>
<dbReference type="OrthoDB" id="1262810at2759"/>
<accession>A0A7J7JUQ6</accession>
<keyword evidence="3" id="KW-0813">Transport</keyword>
<evidence type="ECO:0000256" key="7">
    <source>
        <dbReference type="ARBA" id="ARBA00023310"/>
    </source>
</evidence>
<dbReference type="NCBIfam" id="TIGR01145">
    <property type="entry name" value="ATP_synt_delta"/>
    <property type="match status" value="1"/>
</dbReference>
<evidence type="ECO:0000313" key="10">
    <source>
        <dbReference type="Proteomes" id="UP000593567"/>
    </source>
</evidence>
<comment type="similarity">
    <text evidence="2">Belongs to the ATPase delta chain family.</text>
</comment>
<dbReference type="Pfam" id="PF00213">
    <property type="entry name" value="OSCP"/>
    <property type="match status" value="1"/>
</dbReference>
<dbReference type="GO" id="GO:0046933">
    <property type="term" value="F:proton-transporting ATP synthase activity, rotational mechanism"/>
    <property type="evidence" value="ECO:0007669"/>
    <property type="project" value="InterPro"/>
</dbReference>
<evidence type="ECO:0000256" key="2">
    <source>
        <dbReference type="ARBA" id="ARBA00007046"/>
    </source>
</evidence>
<sequence>MSTTARAGQLVKAPVDVYGIEGRYAHAIYSAATKNKKLDAVDKDMKKVEQLLEQDKKFAAFVLDPTLKKTQKKDAIESAMKKQGLTDLSVNALSAMAENGRLPKLPAILRSFQTLMGAHRGEVTCTVTTAKPLDKKTMEELSAALSGFLKKGQSLQLEAKVDAEILGGMVVTIGDKYVDMSTASKIKILPTLEDMNERCTNTTTKHTSIYNIGEMDFINSRTIADISEAIVDINVKLL</sequence>
<comment type="subcellular location">
    <subcellularLocation>
        <location evidence="1">Membrane</location>
    </subcellularLocation>
</comment>
<evidence type="ECO:0000256" key="3">
    <source>
        <dbReference type="ARBA" id="ARBA00022448"/>
    </source>
</evidence>
<evidence type="ECO:0000256" key="4">
    <source>
        <dbReference type="ARBA" id="ARBA00022781"/>
    </source>
</evidence>
<dbReference type="SUPFAM" id="SSF47928">
    <property type="entry name" value="N-terminal domain of the delta subunit of the F1F0-ATP synthase"/>
    <property type="match status" value="1"/>
</dbReference>
<organism evidence="9 10">
    <name type="scientific">Bugula neritina</name>
    <name type="common">Brown bryozoan</name>
    <name type="synonym">Sertularia neritina</name>
    <dbReference type="NCBI Taxonomy" id="10212"/>
    <lineage>
        <taxon>Eukaryota</taxon>
        <taxon>Metazoa</taxon>
        <taxon>Spiralia</taxon>
        <taxon>Lophotrochozoa</taxon>
        <taxon>Bryozoa</taxon>
        <taxon>Gymnolaemata</taxon>
        <taxon>Cheilostomatida</taxon>
        <taxon>Flustrina</taxon>
        <taxon>Buguloidea</taxon>
        <taxon>Bugulidae</taxon>
        <taxon>Bugula</taxon>
    </lineage>
</organism>
<evidence type="ECO:0000313" key="9">
    <source>
        <dbReference type="EMBL" id="KAF6029411.1"/>
    </source>
</evidence>
<gene>
    <name evidence="9" type="ORF">EB796_012290</name>
</gene>
<keyword evidence="4" id="KW-0375">Hydrogen ion transport</keyword>
<dbReference type="PRINTS" id="PR00125">
    <property type="entry name" value="ATPASEDELTA"/>
</dbReference>
<name>A0A7J7JUQ6_BUGNE</name>
<dbReference type="GO" id="GO:0016020">
    <property type="term" value="C:membrane"/>
    <property type="evidence" value="ECO:0007669"/>
    <property type="project" value="UniProtKB-SubCell"/>
</dbReference>
<evidence type="ECO:0000256" key="8">
    <source>
        <dbReference type="ARBA" id="ARBA00033369"/>
    </source>
</evidence>
<dbReference type="Proteomes" id="UP000593567">
    <property type="component" value="Unassembled WGS sequence"/>
</dbReference>
<dbReference type="InterPro" id="IPR026015">
    <property type="entry name" value="ATP_synth_OSCP/delta_N_sf"/>
</dbReference>
<evidence type="ECO:0000256" key="6">
    <source>
        <dbReference type="ARBA" id="ARBA00023136"/>
    </source>
</evidence>
<protein>
    <recommendedName>
        <fullName evidence="8">Oligomycin sensitivity conferral protein</fullName>
    </recommendedName>
</protein>
<keyword evidence="10" id="KW-1185">Reference proteome</keyword>
<dbReference type="EMBL" id="VXIV02001817">
    <property type="protein sequence ID" value="KAF6029411.1"/>
    <property type="molecule type" value="Genomic_DNA"/>
</dbReference>
<comment type="caution">
    <text evidence="9">The sequence shown here is derived from an EMBL/GenBank/DDBJ whole genome shotgun (WGS) entry which is preliminary data.</text>
</comment>
<dbReference type="AlphaFoldDB" id="A0A7J7JUQ6"/>
<reference evidence="9" key="1">
    <citation type="submission" date="2020-06" db="EMBL/GenBank/DDBJ databases">
        <title>Draft genome of Bugula neritina, a colonial animal packing powerful symbionts and potential medicines.</title>
        <authorList>
            <person name="Rayko M."/>
        </authorList>
    </citation>
    <scope>NUCLEOTIDE SEQUENCE [LARGE SCALE GENOMIC DNA]</scope>
    <source>
        <strain evidence="9">Kwan_BN1</strain>
    </source>
</reference>
<keyword evidence="5" id="KW-0406">Ion transport</keyword>
<dbReference type="InterPro" id="IPR000711">
    <property type="entry name" value="ATPase_OSCP/dsu"/>
</dbReference>
<dbReference type="Gene3D" id="1.10.520.20">
    <property type="entry name" value="N-terminal domain of the delta subunit of the F1F0-ATP synthase"/>
    <property type="match status" value="1"/>
</dbReference>
<keyword evidence="7" id="KW-0066">ATP synthesis</keyword>
<keyword evidence="6" id="KW-0472">Membrane</keyword>
<evidence type="ECO:0000256" key="1">
    <source>
        <dbReference type="ARBA" id="ARBA00004370"/>
    </source>
</evidence>
<proteinExistence type="inferred from homology"/>
<evidence type="ECO:0000256" key="5">
    <source>
        <dbReference type="ARBA" id="ARBA00023065"/>
    </source>
</evidence>
<dbReference type="HAMAP" id="MF_01416">
    <property type="entry name" value="ATP_synth_delta_bact"/>
    <property type="match status" value="1"/>
</dbReference>